<dbReference type="SUPFAM" id="SSF56801">
    <property type="entry name" value="Acetyl-CoA synthetase-like"/>
    <property type="match status" value="1"/>
</dbReference>
<keyword evidence="3" id="KW-0436">Ligase</keyword>
<evidence type="ECO:0000259" key="5">
    <source>
        <dbReference type="Pfam" id="PF00501"/>
    </source>
</evidence>
<protein>
    <submittedName>
        <fullName evidence="8">Luciferin 4-monooxygenase-like</fullName>
    </submittedName>
</protein>
<organism evidence="7 8">
    <name type="scientific">Vanessa tameamea</name>
    <name type="common">Kamehameha butterfly</name>
    <dbReference type="NCBI Taxonomy" id="334116"/>
    <lineage>
        <taxon>Eukaryota</taxon>
        <taxon>Metazoa</taxon>
        <taxon>Ecdysozoa</taxon>
        <taxon>Arthropoda</taxon>
        <taxon>Hexapoda</taxon>
        <taxon>Insecta</taxon>
        <taxon>Pterygota</taxon>
        <taxon>Neoptera</taxon>
        <taxon>Endopterygota</taxon>
        <taxon>Lepidoptera</taxon>
        <taxon>Glossata</taxon>
        <taxon>Ditrysia</taxon>
        <taxon>Papilionoidea</taxon>
        <taxon>Nymphalidae</taxon>
        <taxon>Nymphalinae</taxon>
        <taxon>Vanessa</taxon>
    </lineage>
</organism>
<evidence type="ECO:0000313" key="8">
    <source>
        <dbReference type="RefSeq" id="XP_064074360.1"/>
    </source>
</evidence>
<evidence type="ECO:0000256" key="1">
    <source>
        <dbReference type="ARBA" id="ARBA00004275"/>
    </source>
</evidence>
<dbReference type="PANTHER" id="PTHR24096:SF149">
    <property type="entry name" value="AMP-BINDING DOMAIN-CONTAINING PROTEIN-RELATED"/>
    <property type="match status" value="1"/>
</dbReference>
<evidence type="ECO:0000256" key="2">
    <source>
        <dbReference type="ARBA" id="ARBA00006432"/>
    </source>
</evidence>
<gene>
    <name evidence="8" type="primary">LOC113395219</name>
</gene>
<name>A0ABM4ASS0_VANTA</name>
<dbReference type="Pfam" id="PF13193">
    <property type="entry name" value="AMP-binding_C"/>
    <property type="match status" value="1"/>
</dbReference>
<evidence type="ECO:0000259" key="6">
    <source>
        <dbReference type="Pfam" id="PF13193"/>
    </source>
</evidence>
<reference evidence="8" key="1">
    <citation type="submission" date="2025-08" db="UniProtKB">
        <authorList>
            <consortium name="RefSeq"/>
        </authorList>
    </citation>
    <scope>IDENTIFICATION</scope>
    <source>
        <tissue evidence="8">Whole body</tissue>
    </source>
</reference>
<dbReference type="InterPro" id="IPR000873">
    <property type="entry name" value="AMP-dep_synth/lig_dom"/>
</dbReference>
<dbReference type="InterPro" id="IPR025110">
    <property type="entry name" value="AMP-bd_C"/>
</dbReference>
<dbReference type="Proteomes" id="UP001652626">
    <property type="component" value="Chromosome 21"/>
</dbReference>
<comment type="similarity">
    <text evidence="2">Belongs to the ATP-dependent AMP-binding enzyme family.</text>
</comment>
<evidence type="ECO:0000256" key="3">
    <source>
        <dbReference type="ARBA" id="ARBA00022598"/>
    </source>
</evidence>
<sequence length="549" mass="60952">MYNQTSDAIWWYLHELGSRVVAESGIAIDRFHVGKIILHSLKNSPEYILQIDGSTDGRETSKSVLERSVRCASAFKNMGLQYQDVIVIMAPNHLDLVIPMYAGLYIGIIVAGVDVGLGVNELRDTLKCTEPKIIFCENSNVPTIKEALKALNITTRIVTFGKKQDDKMSFKELLDKYAGDTTVEQFKPADFDPTLTIAILVPTSGSTGIPKTAALTHKNVFYGFPCILVFNTEFPSPFDKVMVLSPIQWISATLQFIMSPIVRYTRMQTSSPLTAHHVYSLINKYKPEFTIMSPTFMTTVFKSGDRDKCDFSSLKFIIVGGSAVSKQLLEEVKEVIPNCHLQIGYGLTESSGLVCNPSYSPFGSLGTPLNSVQFKLVDVNTDEVINEPNVSGELRIKGPAVFMGYYNDAQMTAAAFDEDGWLKTGDIHYRDENFNYYFVDRHKLLLKYKSYQVSPTEIESVIIEHPGVLDVAVTGIPDDELGDLVVAFVVPIKGCTVTAQEIKDLVKASLSDPKQLRGGVIFLPEMPTTSTSKIDRTKLKKMALSLNRE</sequence>
<feature type="domain" description="AMP-binding enzyme C-terminal" evidence="6">
    <location>
        <begin position="457"/>
        <end position="533"/>
    </location>
</feature>
<dbReference type="PROSITE" id="PS00455">
    <property type="entry name" value="AMP_BINDING"/>
    <property type="match status" value="1"/>
</dbReference>
<dbReference type="GeneID" id="113395219"/>
<dbReference type="Gene3D" id="3.30.300.30">
    <property type="match status" value="1"/>
</dbReference>
<keyword evidence="7" id="KW-1185">Reference proteome</keyword>
<feature type="domain" description="AMP-dependent synthetase/ligase" evidence="5">
    <location>
        <begin position="45"/>
        <end position="406"/>
    </location>
</feature>
<dbReference type="InterPro" id="IPR045851">
    <property type="entry name" value="AMP-bd_C_sf"/>
</dbReference>
<proteinExistence type="inferred from homology"/>
<dbReference type="Pfam" id="PF00501">
    <property type="entry name" value="AMP-binding"/>
    <property type="match status" value="1"/>
</dbReference>
<keyword evidence="4" id="KW-0576">Peroxisome</keyword>
<dbReference type="Gene3D" id="3.40.50.12780">
    <property type="entry name" value="N-terminal domain of ligase-like"/>
    <property type="match status" value="1"/>
</dbReference>
<comment type="subcellular location">
    <subcellularLocation>
        <location evidence="1">Peroxisome</location>
    </subcellularLocation>
</comment>
<dbReference type="RefSeq" id="XP_064074360.1">
    <property type="nucleotide sequence ID" value="XM_064218290.1"/>
</dbReference>
<evidence type="ECO:0000256" key="4">
    <source>
        <dbReference type="ARBA" id="ARBA00023140"/>
    </source>
</evidence>
<accession>A0ABM4ASS0</accession>
<dbReference type="PANTHER" id="PTHR24096">
    <property type="entry name" value="LONG-CHAIN-FATTY-ACID--COA LIGASE"/>
    <property type="match status" value="1"/>
</dbReference>
<dbReference type="InterPro" id="IPR042099">
    <property type="entry name" value="ANL_N_sf"/>
</dbReference>
<dbReference type="InterPro" id="IPR020845">
    <property type="entry name" value="AMP-binding_CS"/>
</dbReference>
<evidence type="ECO:0000313" key="7">
    <source>
        <dbReference type="Proteomes" id="UP001652626"/>
    </source>
</evidence>